<dbReference type="GO" id="GO:0016020">
    <property type="term" value="C:membrane"/>
    <property type="evidence" value="ECO:0007669"/>
    <property type="project" value="TreeGrafter"/>
</dbReference>
<dbReference type="InterPro" id="IPR036291">
    <property type="entry name" value="NAD(P)-bd_dom_sf"/>
</dbReference>
<dbReference type="Pfam" id="PF00106">
    <property type="entry name" value="adh_short"/>
    <property type="match status" value="1"/>
</dbReference>
<dbReference type="PRINTS" id="PR00081">
    <property type="entry name" value="GDHRDH"/>
</dbReference>
<dbReference type="GO" id="GO:0016491">
    <property type="term" value="F:oxidoreductase activity"/>
    <property type="evidence" value="ECO:0007669"/>
    <property type="project" value="UniProtKB-KW"/>
</dbReference>
<keyword evidence="2" id="KW-0560">Oxidoreductase</keyword>
<dbReference type="EMBL" id="UINC01082366">
    <property type="protein sequence ID" value="SVC27069.1"/>
    <property type="molecule type" value="Genomic_DNA"/>
</dbReference>
<gene>
    <name evidence="3" type="ORF">METZ01_LOCUS279923</name>
</gene>
<feature type="non-terminal residue" evidence="3">
    <location>
        <position position="153"/>
    </location>
</feature>
<dbReference type="Gene3D" id="3.40.50.720">
    <property type="entry name" value="NAD(P)-binding Rossmann-like Domain"/>
    <property type="match status" value="1"/>
</dbReference>
<sequence>MAITKNILVTGAGSGIGRAIAQHLSKNNYDLILLGRNSDHLEETRNSLECPEKHQCISCDIRLSKDIAKALEKSKINSLYALVANAGIGGENSYLSNDRWHEIIDTNLTGTYNTIQESLPYLKKNKAPFKKIVILASVLARLGVPGYSAYCAS</sequence>
<evidence type="ECO:0008006" key="4">
    <source>
        <dbReference type="Google" id="ProtNLM"/>
    </source>
</evidence>
<reference evidence="3" key="1">
    <citation type="submission" date="2018-05" db="EMBL/GenBank/DDBJ databases">
        <authorList>
            <person name="Lanie J.A."/>
            <person name="Ng W.-L."/>
            <person name="Kazmierczak K.M."/>
            <person name="Andrzejewski T.M."/>
            <person name="Davidsen T.M."/>
            <person name="Wayne K.J."/>
            <person name="Tettelin H."/>
            <person name="Glass J.I."/>
            <person name="Rusch D."/>
            <person name="Podicherti R."/>
            <person name="Tsui H.-C.T."/>
            <person name="Winkler M.E."/>
        </authorList>
    </citation>
    <scope>NUCLEOTIDE SEQUENCE</scope>
</reference>
<comment type="similarity">
    <text evidence="1">Belongs to the short-chain dehydrogenases/reductases (SDR) family.</text>
</comment>
<accession>A0A382KRZ7</accession>
<protein>
    <recommendedName>
        <fullName evidence="4">Short-chain dehydrogenase</fullName>
    </recommendedName>
</protein>
<dbReference type="CDD" id="cd05233">
    <property type="entry name" value="SDR_c"/>
    <property type="match status" value="1"/>
</dbReference>
<name>A0A382KRZ7_9ZZZZ</name>
<dbReference type="SUPFAM" id="SSF51735">
    <property type="entry name" value="NAD(P)-binding Rossmann-fold domains"/>
    <property type="match status" value="1"/>
</dbReference>
<evidence type="ECO:0000256" key="2">
    <source>
        <dbReference type="ARBA" id="ARBA00023002"/>
    </source>
</evidence>
<dbReference type="AlphaFoldDB" id="A0A382KRZ7"/>
<dbReference type="PANTHER" id="PTHR44196">
    <property type="entry name" value="DEHYDROGENASE/REDUCTASE SDR FAMILY MEMBER 7B"/>
    <property type="match status" value="1"/>
</dbReference>
<evidence type="ECO:0000313" key="3">
    <source>
        <dbReference type="EMBL" id="SVC27069.1"/>
    </source>
</evidence>
<organism evidence="3">
    <name type="scientific">marine metagenome</name>
    <dbReference type="NCBI Taxonomy" id="408172"/>
    <lineage>
        <taxon>unclassified sequences</taxon>
        <taxon>metagenomes</taxon>
        <taxon>ecological metagenomes</taxon>
    </lineage>
</organism>
<dbReference type="InterPro" id="IPR002347">
    <property type="entry name" value="SDR_fam"/>
</dbReference>
<evidence type="ECO:0000256" key="1">
    <source>
        <dbReference type="ARBA" id="ARBA00006484"/>
    </source>
</evidence>
<proteinExistence type="inferred from homology"/>
<dbReference type="PANTHER" id="PTHR44196:SF3">
    <property type="entry name" value="SHORT CHAIN DEHYDROGENASE FAMILY PROTEIN"/>
    <property type="match status" value="1"/>
</dbReference>